<evidence type="ECO:0000313" key="9">
    <source>
        <dbReference type="Proteomes" id="UP001558652"/>
    </source>
</evidence>
<feature type="transmembrane region" description="Helical" evidence="7">
    <location>
        <begin position="103"/>
        <end position="123"/>
    </location>
</feature>
<dbReference type="InterPro" id="IPR001046">
    <property type="entry name" value="NRAMP_fam"/>
</dbReference>
<gene>
    <name evidence="8" type="ORF">AAG570_002386</name>
</gene>
<evidence type="ECO:0000256" key="2">
    <source>
        <dbReference type="ARBA" id="ARBA00006670"/>
    </source>
</evidence>
<evidence type="ECO:0000256" key="6">
    <source>
        <dbReference type="ARBA" id="ARBA00023136"/>
    </source>
</evidence>
<dbReference type="Proteomes" id="UP001558652">
    <property type="component" value="Unassembled WGS sequence"/>
</dbReference>
<feature type="transmembrane region" description="Helical" evidence="7">
    <location>
        <begin position="334"/>
        <end position="353"/>
    </location>
</feature>
<dbReference type="EMBL" id="JBFDAA010000012">
    <property type="protein sequence ID" value="KAL1123300.1"/>
    <property type="molecule type" value="Genomic_DNA"/>
</dbReference>
<dbReference type="NCBIfam" id="NF037982">
    <property type="entry name" value="Nramp_1"/>
    <property type="match status" value="1"/>
</dbReference>
<keyword evidence="6 7" id="KW-0472">Membrane</keyword>
<comment type="caution">
    <text evidence="8">The sequence shown here is derived from an EMBL/GenBank/DDBJ whole genome shotgun (WGS) entry which is preliminary data.</text>
</comment>
<evidence type="ECO:0000256" key="7">
    <source>
        <dbReference type="SAM" id="Phobius"/>
    </source>
</evidence>
<dbReference type="GO" id="GO:0016020">
    <property type="term" value="C:membrane"/>
    <property type="evidence" value="ECO:0007669"/>
    <property type="project" value="UniProtKB-SubCell"/>
</dbReference>
<dbReference type="PANTHER" id="PTHR11706:SF33">
    <property type="entry name" value="NATURAL RESISTANCE-ASSOCIATED MACROPHAGE PROTEIN 2"/>
    <property type="match status" value="1"/>
</dbReference>
<sequence>MSIAFLDPGNIEADLQSGAAADYKLFWVLLWSTVLGLLVQRLAARIGTVTGQHLAEVCYSEYRPLPRTFLWLMMEVAIIGSDMQEVIGTAIAIFLLSNRTIPLWKGVLITIFDTFTFVFLDSYGLRKLELFFAFLIATMAFTFGFEFFLSRPEFGEIMEGIFVPMCSGCGKTELMQAIGIVGSCIMPHNLYLHSGLVKTRQVDRTRDESISEANFYYFIESGLALFVSFIINVFVMSVFAKGLYAKTNEDVVSYVKSINAIISFNLQNNTDAVDVDIYSGGAFLGCQFGMAALYIWAVGILAAGQSSTMCGCYSGQFTMEGMLNLKWRRWRRVLFTRSLALLPTLYVASFSTLDAFSGMNDMLNALMSLQLPFAVLPAIAFSSNTRIMGPFANGITNKIIAVLIFCLIVAINSAFVFAFVSTLSGVPSIVSVTIYGCIYIPVTLYLLLHTIAALTSTDSRLNSSQVW</sequence>
<dbReference type="HAMAP" id="MF_00221">
    <property type="entry name" value="NRAMP"/>
    <property type="match status" value="1"/>
</dbReference>
<evidence type="ECO:0000256" key="4">
    <source>
        <dbReference type="ARBA" id="ARBA00022692"/>
    </source>
</evidence>
<accession>A0ABD0Y7D4</accession>
<evidence type="ECO:0000256" key="1">
    <source>
        <dbReference type="ARBA" id="ARBA00004141"/>
    </source>
</evidence>
<keyword evidence="3" id="KW-0813">Transport</keyword>
<evidence type="ECO:0000256" key="3">
    <source>
        <dbReference type="ARBA" id="ARBA00022448"/>
    </source>
</evidence>
<dbReference type="PANTHER" id="PTHR11706">
    <property type="entry name" value="SOLUTE CARRIER PROTEIN FAMILY 11 MEMBER"/>
    <property type="match status" value="1"/>
</dbReference>
<dbReference type="AlphaFoldDB" id="A0ABD0Y7D4"/>
<organism evidence="8 9">
    <name type="scientific">Ranatra chinensis</name>
    <dbReference type="NCBI Taxonomy" id="642074"/>
    <lineage>
        <taxon>Eukaryota</taxon>
        <taxon>Metazoa</taxon>
        <taxon>Ecdysozoa</taxon>
        <taxon>Arthropoda</taxon>
        <taxon>Hexapoda</taxon>
        <taxon>Insecta</taxon>
        <taxon>Pterygota</taxon>
        <taxon>Neoptera</taxon>
        <taxon>Paraneoptera</taxon>
        <taxon>Hemiptera</taxon>
        <taxon>Heteroptera</taxon>
        <taxon>Panheteroptera</taxon>
        <taxon>Nepomorpha</taxon>
        <taxon>Nepidae</taxon>
        <taxon>Ranatrinae</taxon>
        <taxon>Ranatra</taxon>
    </lineage>
</organism>
<keyword evidence="9" id="KW-1185">Reference proteome</keyword>
<feature type="transmembrane region" description="Helical" evidence="7">
    <location>
        <begin position="365"/>
        <end position="387"/>
    </location>
</feature>
<reference evidence="8 9" key="1">
    <citation type="submission" date="2024-07" db="EMBL/GenBank/DDBJ databases">
        <title>Chromosome-level genome assembly of the water stick insect Ranatra chinensis (Heteroptera: Nepidae).</title>
        <authorList>
            <person name="Liu X."/>
        </authorList>
    </citation>
    <scope>NUCLEOTIDE SEQUENCE [LARGE SCALE GENOMIC DNA]</scope>
    <source>
        <strain evidence="8">Cailab_2021Rc</strain>
        <tissue evidence="8">Muscle</tissue>
    </source>
</reference>
<comment type="subcellular location">
    <subcellularLocation>
        <location evidence="1">Membrane</location>
        <topology evidence="1">Multi-pass membrane protein</topology>
    </subcellularLocation>
</comment>
<keyword evidence="4 7" id="KW-0812">Transmembrane</keyword>
<dbReference type="NCBIfam" id="TIGR01197">
    <property type="entry name" value="nramp"/>
    <property type="match status" value="1"/>
</dbReference>
<feature type="transmembrane region" description="Helical" evidence="7">
    <location>
        <begin position="130"/>
        <end position="149"/>
    </location>
</feature>
<proteinExistence type="inferred from homology"/>
<comment type="similarity">
    <text evidence="2">Belongs to the NRAMP family.</text>
</comment>
<keyword evidence="5 7" id="KW-1133">Transmembrane helix</keyword>
<name>A0ABD0Y7D4_9HEMI</name>
<evidence type="ECO:0000313" key="8">
    <source>
        <dbReference type="EMBL" id="KAL1123300.1"/>
    </source>
</evidence>
<protein>
    <submittedName>
        <fullName evidence="8">Uncharacterized protein</fullName>
    </submittedName>
</protein>
<dbReference type="PRINTS" id="PR00447">
    <property type="entry name" value="NATRESASSCMP"/>
</dbReference>
<feature type="transmembrane region" description="Helical" evidence="7">
    <location>
        <begin position="25"/>
        <end position="44"/>
    </location>
</feature>
<feature type="transmembrane region" description="Helical" evidence="7">
    <location>
        <begin position="399"/>
        <end position="420"/>
    </location>
</feature>
<feature type="transmembrane region" description="Helical" evidence="7">
    <location>
        <begin position="432"/>
        <end position="454"/>
    </location>
</feature>
<evidence type="ECO:0000256" key="5">
    <source>
        <dbReference type="ARBA" id="ARBA00022989"/>
    </source>
</evidence>
<feature type="transmembrane region" description="Helical" evidence="7">
    <location>
        <begin position="215"/>
        <end position="240"/>
    </location>
</feature>
<dbReference type="Pfam" id="PF01566">
    <property type="entry name" value="Nramp"/>
    <property type="match status" value="1"/>
</dbReference>